<evidence type="ECO:0000256" key="1">
    <source>
        <dbReference type="SAM" id="SignalP"/>
    </source>
</evidence>
<feature type="chain" id="PRO_5045970532" evidence="1">
    <location>
        <begin position="27"/>
        <end position="174"/>
    </location>
</feature>
<dbReference type="Pfam" id="PF11454">
    <property type="entry name" value="DUF3016"/>
    <property type="match status" value="1"/>
</dbReference>
<evidence type="ECO:0000313" key="2">
    <source>
        <dbReference type="EMBL" id="MFK2902689.1"/>
    </source>
</evidence>
<feature type="signal peptide" evidence="1">
    <location>
        <begin position="1"/>
        <end position="26"/>
    </location>
</feature>
<reference evidence="2 3" key="1">
    <citation type="submission" date="2020-10" db="EMBL/GenBank/DDBJ databases">
        <title>Phylogeny of dyella-like bacteria.</title>
        <authorList>
            <person name="Fu J."/>
        </authorList>
    </citation>
    <scope>NUCLEOTIDE SEQUENCE [LARGE SCALE GENOMIC DNA]</scope>
    <source>
        <strain evidence="2 3">Gsoil3046</strain>
    </source>
</reference>
<proteinExistence type="predicted"/>
<protein>
    <submittedName>
        <fullName evidence="2">DUF3016 domain-containing protein</fullName>
    </submittedName>
</protein>
<keyword evidence="1" id="KW-0732">Signal</keyword>
<sequence>MTRLPTLPRLAIAAALVLGLAGPASATGSAQVTVTYDHPEQFTETRETKAFAPMRADNSYLDTLKKYIEQRAGKVLVDGQQLQIVITDVDRAGSYEPWRGPRLSDVRIVKDIYPPRVNLHFRLLDASGAVLREGDRTLRDPAFLSSGGNATSTDSLRYEKRMIDRWLQRGPDKL</sequence>
<name>A0ABW8JNI9_9GAMM</name>
<dbReference type="RefSeq" id="WP_404629809.1">
    <property type="nucleotide sequence ID" value="NZ_JADIKM010000001.1"/>
</dbReference>
<accession>A0ABW8JNI9</accession>
<keyword evidence="3" id="KW-1185">Reference proteome</keyword>
<dbReference type="InterPro" id="IPR021557">
    <property type="entry name" value="DUF3016"/>
</dbReference>
<organism evidence="2 3">
    <name type="scientific">Dyella ginsengisoli</name>
    <dbReference type="NCBI Taxonomy" id="363848"/>
    <lineage>
        <taxon>Bacteria</taxon>
        <taxon>Pseudomonadati</taxon>
        <taxon>Pseudomonadota</taxon>
        <taxon>Gammaproteobacteria</taxon>
        <taxon>Lysobacterales</taxon>
        <taxon>Rhodanobacteraceae</taxon>
        <taxon>Dyella</taxon>
    </lineage>
</organism>
<dbReference type="Proteomes" id="UP001620460">
    <property type="component" value="Unassembled WGS sequence"/>
</dbReference>
<comment type="caution">
    <text evidence="2">The sequence shown here is derived from an EMBL/GenBank/DDBJ whole genome shotgun (WGS) entry which is preliminary data.</text>
</comment>
<dbReference type="EMBL" id="JADIKM010000001">
    <property type="protein sequence ID" value="MFK2902689.1"/>
    <property type="molecule type" value="Genomic_DNA"/>
</dbReference>
<gene>
    <name evidence="2" type="ORF">ISP17_01840</name>
</gene>
<evidence type="ECO:0000313" key="3">
    <source>
        <dbReference type="Proteomes" id="UP001620460"/>
    </source>
</evidence>